<sequence>MAVSSSVGSNIFDVCVGLPVPWLLYFVINFFQHGTVGEPISVSSNGLVCSVGMLFIMIIVLVAAIGCSNWQMNKIFGIVMMISYIAFCFVSVFLETGRFICPLRIC</sequence>
<evidence type="ECO:0000313" key="1">
    <source>
        <dbReference type="Proteomes" id="UP000887580"/>
    </source>
</evidence>
<evidence type="ECO:0000313" key="2">
    <source>
        <dbReference type="WBParaSite" id="PS1159_v2.g12894.t1"/>
    </source>
</evidence>
<protein>
    <submittedName>
        <fullName evidence="2">Sodium/calcium exchanger membrane region domain-containing protein</fullName>
    </submittedName>
</protein>
<accession>A0AC35F3Y5</accession>
<proteinExistence type="predicted"/>
<name>A0AC35F3Y5_9BILA</name>
<reference evidence="2" key="1">
    <citation type="submission" date="2022-11" db="UniProtKB">
        <authorList>
            <consortium name="WormBaseParasite"/>
        </authorList>
    </citation>
    <scope>IDENTIFICATION</scope>
</reference>
<dbReference type="Proteomes" id="UP000887580">
    <property type="component" value="Unplaced"/>
</dbReference>
<dbReference type="WBParaSite" id="PS1159_v2.g12894.t1">
    <property type="protein sequence ID" value="PS1159_v2.g12894.t1"/>
    <property type="gene ID" value="PS1159_v2.g12894"/>
</dbReference>
<organism evidence="1 2">
    <name type="scientific">Panagrolaimus sp. PS1159</name>
    <dbReference type="NCBI Taxonomy" id="55785"/>
    <lineage>
        <taxon>Eukaryota</taxon>
        <taxon>Metazoa</taxon>
        <taxon>Ecdysozoa</taxon>
        <taxon>Nematoda</taxon>
        <taxon>Chromadorea</taxon>
        <taxon>Rhabditida</taxon>
        <taxon>Tylenchina</taxon>
        <taxon>Panagrolaimomorpha</taxon>
        <taxon>Panagrolaimoidea</taxon>
        <taxon>Panagrolaimidae</taxon>
        <taxon>Panagrolaimus</taxon>
    </lineage>
</organism>